<evidence type="ECO:0000313" key="2">
    <source>
        <dbReference type="Proteomes" id="UP000001261"/>
    </source>
</evidence>
<dbReference type="Proteomes" id="UP000001261">
    <property type="component" value="Unassembled WGS sequence"/>
</dbReference>
<dbReference type="OrthoDB" id="5448074at2759"/>
<accession>A0A0D8JV61</accession>
<name>A0A0D8JV61_COCIM</name>
<dbReference type="EMBL" id="GG704915">
    <property type="protein sequence ID" value="KJF61210.1"/>
    <property type="molecule type" value="Genomic_DNA"/>
</dbReference>
<dbReference type="OMA" id="HRIETPG"/>
<reference evidence="2" key="2">
    <citation type="journal article" date="2010" name="Genome Res.">
        <title>Population genomic sequencing of Coccidioides fungi reveals recent hybridization and transposon control.</title>
        <authorList>
            <person name="Neafsey D.E."/>
            <person name="Barker B.M."/>
            <person name="Sharpton T.J."/>
            <person name="Stajich J.E."/>
            <person name="Park D.J."/>
            <person name="Whiston E."/>
            <person name="Hung C.-Y."/>
            <person name="McMahan C."/>
            <person name="White J."/>
            <person name="Sykes S."/>
            <person name="Heiman D."/>
            <person name="Young S."/>
            <person name="Zeng Q."/>
            <person name="Abouelleil A."/>
            <person name="Aftuck L."/>
            <person name="Bessette D."/>
            <person name="Brown A."/>
            <person name="FitzGerald M."/>
            <person name="Lui A."/>
            <person name="Macdonald J.P."/>
            <person name="Priest M."/>
            <person name="Orbach M.J."/>
            <person name="Galgiani J.N."/>
            <person name="Kirkland T.N."/>
            <person name="Cole G.T."/>
            <person name="Birren B.W."/>
            <person name="Henn M.R."/>
            <person name="Taylor J.W."/>
            <person name="Rounsley S.D."/>
        </authorList>
    </citation>
    <scope>GENOME REANNOTATION</scope>
    <source>
        <strain evidence="2">RS</strain>
    </source>
</reference>
<sequence length="119" mass="13208">MCKRAYDIQTGACRHRIETPGSLVPDADCKGCGIEKGRNDNIAATTSHTPCDDCQHKGLWVKRADGKWYEAAKGAPKPLPSFRYPSCQSFLQGSRFCRSNNLPESLGKVHCLWTLYGEC</sequence>
<evidence type="ECO:0000313" key="1">
    <source>
        <dbReference type="EMBL" id="KJF61210.1"/>
    </source>
</evidence>
<protein>
    <submittedName>
        <fullName evidence="1">Uncharacterized protein</fullName>
    </submittedName>
</protein>
<proteinExistence type="predicted"/>
<gene>
    <name evidence="1" type="ORF">CIMG_12454</name>
</gene>
<dbReference type="AlphaFoldDB" id="A0A0D8JV61"/>
<dbReference type="VEuPathDB" id="FungiDB:CIMG_12454"/>
<dbReference type="InParanoid" id="A0A0D8JV61"/>
<organism evidence="1 2">
    <name type="scientific">Coccidioides immitis (strain RS)</name>
    <name type="common">Valley fever fungus</name>
    <dbReference type="NCBI Taxonomy" id="246410"/>
    <lineage>
        <taxon>Eukaryota</taxon>
        <taxon>Fungi</taxon>
        <taxon>Dikarya</taxon>
        <taxon>Ascomycota</taxon>
        <taxon>Pezizomycotina</taxon>
        <taxon>Eurotiomycetes</taxon>
        <taxon>Eurotiomycetidae</taxon>
        <taxon>Onygenales</taxon>
        <taxon>Onygenaceae</taxon>
        <taxon>Coccidioides</taxon>
    </lineage>
</organism>
<keyword evidence="2" id="KW-1185">Reference proteome</keyword>
<dbReference type="RefSeq" id="XP_012213788.1">
    <property type="nucleotide sequence ID" value="XM_012358365.1"/>
</dbReference>
<dbReference type="GeneID" id="24164142"/>
<reference evidence="2" key="1">
    <citation type="journal article" date="2009" name="Genome Res.">
        <title>Comparative genomic analyses of the human fungal pathogens Coccidioides and their relatives.</title>
        <authorList>
            <person name="Sharpton T.J."/>
            <person name="Stajich J.E."/>
            <person name="Rounsley S.D."/>
            <person name="Gardner M.J."/>
            <person name="Wortman J.R."/>
            <person name="Jordar V.S."/>
            <person name="Maiti R."/>
            <person name="Kodira C.D."/>
            <person name="Neafsey D.E."/>
            <person name="Zeng Q."/>
            <person name="Hung C.-Y."/>
            <person name="McMahan C."/>
            <person name="Muszewska A."/>
            <person name="Grynberg M."/>
            <person name="Mandel M.A."/>
            <person name="Kellner E.M."/>
            <person name="Barker B.M."/>
            <person name="Galgiani J.N."/>
            <person name="Orbach M.J."/>
            <person name="Kirkland T.N."/>
            <person name="Cole G.T."/>
            <person name="Henn M.R."/>
            <person name="Birren B.W."/>
            <person name="Taylor J.W."/>
        </authorList>
    </citation>
    <scope>NUCLEOTIDE SEQUENCE [LARGE SCALE GENOMIC DNA]</scope>
    <source>
        <strain evidence="2">RS</strain>
    </source>
</reference>
<dbReference type="KEGG" id="cim:CIMG_12454"/>